<comment type="caution">
    <text evidence="2">The sequence shown here is derived from an EMBL/GenBank/DDBJ whole genome shotgun (WGS) entry which is preliminary data.</text>
</comment>
<feature type="domain" description="TfoX N-terminal" evidence="1">
    <location>
        <begin position="20"/>
        <end position="102"/>
    </location>
</feature>
<dbReference type="Proteomes" id="UP001597101">
    <property type="component" value="Unassembled WGS sequence"/>
</dbReference>
<accession>A0ABW3FPL2</accession>
<name>A0ABW3FPL2_9HYPH</name>
<dbReference type="RefSeq" id="WP_377213947.1">
    <property type="nucleotide sequence ID" value="NZ_JBHTJV010000026.1"/>
</dbReference>
<reference evidence="3" key="1">
    <citation type="journal article" date="2019" name="Int. J. Syst. Evol. Microbiol.">
        <title>The Global Catalogue of Microorganisms (GCM) 10K type strain sequencing project: providing services to taxonomists for standard genome sequencing and annotation.</title>
        <authorList>
            <consortium name="The Broad Institute Genomics Platform"/>
            <consortium name="The Broad Institute Genome Sequencing Center for Infectious Disease"/>
            <person name="Wu L."/>
            <person name="Ma J."/>
        </authorList>
    </citation>
    <scope>NUCLEOTIDE SEQUENCE [LARGE SCALE GENOMIC DNA]</scope>
    <source>
        <strain evidence="3">CCUG 60023</strain>
    </source>
</reference>
<protein>
    <submittedName>
        <fullName evidence="2">TfoX/Sxy family protein</fullName>
    </submittedName>
</protein>
<sequence length="111" mass="12352">MKPETEDLASRIRVALRNEQNLSERNMFGGVCFMLNGNMLCGASNTGNLLLRVGAEREADARTKPHTTEMNFTGRPMRGYIYVMPPGFADDQDLAKWLATAKEFVCGLPPK</sequence>
<dbReference type="Pfam" id="PF04993">
    <property type="entry name" value="TfoX_N"/>
    <property type="match status" value="1"/>
</dbReference>
<dbReference type="Gene3D" id="3.30.1460.30">
    <property type="entry name" value="YgaC/TfoX-N like chaperone"/>
    <property type="match status" value="1"/>
</dbReference>
<proteinExistence type="predicted"/>
<evidence type="ECO:0000313" key="3">
    <source>
        <dbReference type="Proteomes" id="UP001597101"/>
    </source>
</evidence>
<evidence type="ECO:0000313" key="2">
    <source>
        <dbReference type="EMBL" id="MFD0918102.1"/>
    </source>
</evidence>
<keyword evidence="3" id="KW-1185">Reference proteome</keyword>
<dbReference type="EMBL" id="JBHTJV010000026">
    <property type="protein sequence ID" value="MFD0918102.1"/>
    <property type="molecule type" value="Genomic_DNA"/>
</dbReference>
<organism evidence="2 3">
    <name type="scientific">Pseudahrensia aquimaris</name>
    <dbReference type="NCBI Taxonomy" id="744461"/>
    <lineage>
        <taxon>Bacteria</taxon>
        <taxon>Pseudomonadati</taxon>
        <taxon>Pseudomonadota</taxon>
        <taxon>Alphaproteobacteria</taxon>
        <taxon>Hyphomicrobiales</taxon>
        <taxon>Ahrensiaceae</taxon>
        <taxon>Pseudahrensia</taxon>
    </lineage>
</organism>
<dbReference type="InterPro" id="IPR007076">
    <property type="entry name" value="TfoX_N"/>
</dbReference>
<dbReference type="SUPFAM" id="SSF159894">
    <property type="entry name" value="YgaC/TfoX-N like"/>
    <property type="match status" value="1"/>
</dbReference>
<evidence type="ECO:0000259" key="1">
    <source>
        <dbReference type="Pfam" id="PF04993"/>
    </source>
</evidence>
<gene>
    <name evidence="2" type="ORF">ACFQ14_16990</name>
</gene>